<evidence type="ECO:0000256" key="3">
    <source>
        <dbReference type="ARBA" id="ARBA00022801"/>
    </source>
</evidence>
<evidence type="ECO:0000256" key="1">
    <source>
        <dbReference type="ARBA" id="ARBA00011062"/>
    </source>
</evidence>
<dbReference type="InterPro" id="IPR030048">
    <property type="entry name" value="SurE"/>
</dbReference>
<dbReference type="InterPro" id="IPR002828">
    <property type="entry name" value="SurE-like_Pase/nucleotidase"/>
</dbReference>
<dbReference type="OrthoDB" id="202825at2759"/>
<dbReference type="AlphaFoldDB" id="A0A5J4YZ61"/>
<proteinExistence type="inferred from homology"/>
<dbReference type="GO" id="GO:0046872">
    <property type="term" value="F:metal ion binding"/>
    <property type="evidence" value="ECO:0007669"/>
    <property type="project" value="UniProtKB-KW"/>
</dbReference>
<dbReference type="InterPro" id="IPR036523">
    <property type="entry name" value="SurE-like_sf"/>
</dbReference>
<evidence type="ECO:0000259" key="4">
    <source>
        <dbReference type="Pfam" id="PF01975"/>
    </source>
</evidence>
<dbReference type="SUPFAM" id="SSF64167">
    <property type="entry name" value="SurE-like"/>
    <property type="match status" value="1"/>
</dbReference>
<comment type="similarity">
    <text evidence="1">Belongs to the SurE nucleotidase family.</text>
</comment>
<evidence type="ECO:0000313" key="6">
    <source>
        <dbReference type="Proteomes" id="UP000324585"/>
    </source>
</evidence>
<feature type="domain" description="Survival protein SurE-like phosphatase/nucleotidase" evidence="4">
    <location>
        <begin position="15"/>
        <end position="202"/>
    </location>
</feature>
<dbReference type="PANTHER" id="PTHR30457:SF0">
    <property type="entry name" value="PHOSPHATASE, PUTATIVE (AFU_ORTHOLOGUE AFUA_4G01070)-RELATED"/>
    <property type="match status" value="1"/>
</dbReference>
<accession>A0A5J4YZ61</accession>
<dbReference type="Proteomes" id="UP000324585">
    <property type="component" value="Unassembled WGS sequence"/>
</dbReference>
<dbReference type="Pfam" id="PF01975">
    <property type="entry name" value="SurE"/>
    <property type="match status" value="1"/>
</dbReference>
<sequence length="363" mass="38940">MNQSHGIENPADYSILLTNDDGYEAPEMRQLAARLLQRGYQVTVVAPLVNQSACAQKLTMNTPLSLVRQQDILAETTENGKNGALNRAMVFSLSGTPSDCVVAALEPRSGVLHQNGISASLVISGINQGPNLGSDVMYSGTFAAARQAGVYGFPSLASSIATYDKILPECIEKAIDATVFVAERLLRNLPTALPNRFRDLTDPLQHHDPEYVPADESEALHLLRDALAHGDLLVNLNVAKEWKGAFATCRLGAVFYRDVLRVPAAGADSRGQEGSVPVGTKAEIAIGGGIIMQVRDVPNSDIDAIEANKASISTLNCWPETHPLQVSPLIMQYALRSTEEGLPTWLCPGDAKILAGTRSPMDE</sequence>
<dbReference type="PANTHER" id="PTHR30457">
    <property type="entry name" value="5'-NUCLEOTIDASE SURE"/>
    <property type="match status" value="1"/>
</dbReference>
<keyword evidence="3" id="KW-0378">Hydrolase</keyword>
<dbReference type="GO" id="GO:0008252">
    <property type="term" value="F:nucleotidase activity"/>
    <property type="evidence" value="ECO:0007669"/>
    <property type="project" value="InterPro"/>
</dbReference>
<comment type="caution">
    <text evidence="5">The sequence shown here is derived from an EMBL/GenBank/DDBJ whole genome shotgun (WGS) entry which is preliminary data.</text>
</comment>
<organism evidence="5 6">
    <name type="scientific">Porphyridium purpureum</name>
    <name type="common">Red alga</name>
    <name type="synonym">Porphyridium cruentum</name>
    <dbReference type="NCBI Taxonomy" id="35688"/>
    <lineage>
        <taxon>Eukaryota</taxon>
        <taxon>Rhodophyta</taxon>
        <taxon>Bangiophyceae</taxon>
        <taxon>Porphyridiales</taxon>
        <taxon>Porphyridiaceae</taxon>
        <taxon>Porphyridium</taxon>
    </lineage>
</organism>
<evidence type="ECO:0000256" key="2">
    <source>
        <dbReference type="ARBA" id="ARBA00022723"/>
    </source>
</evidence>
<reference evidence="6" key="1">
    <citation type="journal article" date="2019" name="Nat. Commun.">
        <title>Expansion of phycobilisome linker gene families in mesophilic red algae.</title>
        <authorList>
            <person name="Lee J."/>
            <person name="Kim D."/>
            <person name="Bhattacharya D."/>
            <person name="Yoon H.S."/>
        </authorList>
    </citation>
    <scope>NUCLEOTIDE SEQUENCE [LARGE SCALE GENOMIC DNA]</scope>
    <source>
        <strain evidence="6">CCMP 1328</strain>
    </source>
</reference>
<dbReference type="Gene3D" id="3.40.1210.10">
    <property type="entry name" value="Survival protein SurE-like phosphatase/nucleotidase"/>
    <property type="match status" value="1"/>
</dbReference>
<keyword evidence="6" id="KW-1185">Reference proteome</keyword>
<evidence type="ECO:0000313" key="5">
    <source>
        <dbReference type="EMBL" id="KAA8496606.1"/>
    </source>
</evidence>
<name>A0A5J4YZ61_PORPP</name>
<protein>
    <submittedName>
        <fullName evidence="5">5'-nucleotidase SurE</fullName>
    </submittedName>
</protein>
<gene>
    <name evidence="5" type="ORF">FVE85_0335</name>
</gene>
<keyword evidence="2" id="KW-0479">Metal-binding</keyword>
<dbReference type="OMA" id="RNWPRNH"/>
<dbReference type="EMBL" id="VRMN01000002">
    <property type="protein sequence ID" value="KAA8496606.1"/>
    <property type="molecule type" value="Genomic_DNA"/>
</dbReference>